<name>A0A645HFK1_9ZZZZ</name>
<comment type="caution">
    <text evidence="1">The sequence shown here is derived from an EMBL/GenBank/DDBJ whole genome shotgun (WGS) entry which is preliminary data.</text>
</comment>
<protein>
    <submittedName>
        <fullName evidence="1">Uncharacterized protein</fullName>
    </submittedName>
</protein>
<gene>
    <name evidence="1" type="ORF">SDC9_184678</name>
</gene>
<dbReference type="EMBL" id="VSSQ01091662">
    <property type="protein sequence ID" value="MPN37162.1"/>
    <property type="molecule type" value="Genomic_DNA"/>
</dbReference>
<sequence length="71" mass="7606">MLLPVLPAMPINLFTANTPSGTVKVTDVIPVVVIVPMPVLNAEIVNVPVIAVILNDNVIVFPTRESKFSIN</sequence>
<organism evidence="1">
    <name type="scientific">bioreactor metagenome</name>
    <dbReference type="NCBI Taxonomy" id="1076179"/>
    <lineage>
        <taxon>unclassified sequences</taxon>
        <taxon>metagenomes</taxon>
        <taxon>ecological metagenomes</taxon>
    </lineage>
</organism>
<accession>A0A645HFK1</accession>
<dbReference type="AlphaFoldDB" id="A0A645HFK1"/>
<proteinExistence type="predicted"/>
<reference evidence="1" key="1">
    <citation type="submission" date="2019-08" db="EMBL/GenBank/DDBJ databases">
        <authorList>
            <person name="Kucharzyk K."/>
            <person name="Murdoch R.W."/>
            <person name="Higgins S."/>
            <person name="Loffler F."/>
        </authorList>
    </citation>
    <scope>NUCLEOTIDE SEQUENCE</scope>
</reference>
<evidence type="ECO:0000313" key="1">
    <source>
        <dbReference type="EMBL" id="MPN37162.1"/>
    </source>
</evidence>